<reference evidence="10 11" key="1">
    <citation type="journal article" date="2016" name="Nat. Commun.">
        <title>Thousands of microbial genomes shed light on interconnected biogeochemical processes in an aquifer system.</title>
        <authorList>
            <person name="Anantharaman K."/>
            <person name="Brown C.T."/>
            <person name="Hug L.A."/>
            <person name="Sharon I."/>
            <person name="Castelle C.J."/>
            <person name="Probst A.J."/>
            <person name="Thomas B.C."/>
            <person name="Singh A."/>
            <person name="Wilkins M.J."/>
            <person name="Karaoz U."/>
            <person name="Brodie E.L."/>
            <person name="Williams K.H."/>
            <person name="Hubbard S.S."/>
            <person name="Banfield J.F."/>
        </authorList>
    </citation>
    <scope>NUCLEOTIDE SEQUENCE [LARGE SCALE GENOMIC DNA]</scope>
</reference>
<evidence type="ECO:0000256" key="7">
    <source>
        <dbReference type="HAMAP-Rule" id="MF_00607"/>
    </source>
</evidence>
<dbReference type="Gene3D" id="3.40.50.150">
    <property type="entry name" value="Vaccinia Virus protein VP39"/>
    <property type="match status" value="1"/>
</dbReference>
<comment type="catalytic activity">
    <reaction evidence="7">
        <text>adenosine(1518)/adenosine(1519) in 16S rRNA + 4 S-adenosyl-L-methionine = N(6)-dimethyladenosine(1518)/N(6)-dimethyladenosine(1519) in 16S rRNA + 4 S-adenosyl-L-homocysteine + 4 H(+)</text>
        <dbReference type="Rhea" id="RHEA:19609"/>
        <dbReference type="Rhea" id="RHEA-COMP:10232"/>
        <dbReference type="Rhea" id="RHEA-COMP:10233"/>
        <dbReference type="ChEBI" id="CHEBI:15378"/>
        <dbReference type="ChEBI" id="CHEBI:57856"/>
        <dbReference type="ChEBI" id="CHEBI:59789"/>
        <dbReference type="ChEBI" id="CHEBI:74411"/>
        <dbReference type="ChEBI" id="CHEBI:74493"/>
        <dbReference type="EC" id="2.1.1.182"/>
    </reaction>
</comment>
<dbReference type="EMBL" id="MEWZ01000016">
    <property type="protein sequence ID" value="OGC86695.1"/>
    <property type="molecule type" value="Genomic_DNA"/>
</dbReference>
<dbReference type="STRING" id="1797245.A2949_02340"/>
<dbReference type="GO" id="GO:0005829">
    <property type="term" value="C:cytosol"/>
    <property type="evidence" value="ECO:0007669"/>
    <property type="project" value="TreeGrafter"/>
</dbReference>
<evidence type="ECO:0000256" key="4">
    <source>
        <dbReference type="ARBA" id="ARBA00022679"/>
    </source>
</evidence>
<evidence type="ECO:0000256" key="6">
    <source>
        <dbReference type="ARBA" id="ARBA00022884"/>
    </source>
</evidence>
<keyword evidence="2 7" id="KW-0698">rRNA processing</keyword>
<dbReference type="EC" id="2.1.1.182" evidence="7"/>
<accession>A0A1F4XY93</accession>
<dbReference type="Gene3D" id="1.10.8.100">
    <property type="entry name" value="Ribosomal RNA adenine dimethylase-like, domain 2"/>
    <property type="match status" value="1"/>
</dbReference>
<comment type="caution">
    <text evidence="10">The sequence shown here is derived from an EMBL/GenBank/DDBJ whole genome shotgun (WGS) entry which is preliminary data.</text>
</comment>
<comment type="similarity">
    <text evidence="7">Belongs to the class I-like SAM-binding methyltransferase superfamily. rRNA adenine N(6)-methyltransferase family. RsmA subfamily.</text>
</comment>
<dbReference type="PANTHER" id="PTHR11727">
    <property type="entry name" value="DIMETHYLADENOSINE TRANSFERASE"/>
    <property type="match status" value="1"/>
</dbReference>
<evidence type="ECO:0000313" key="10">
    <source>
        <dbReference type="EMBL" id="OGC86695.1"/>
    </source>
</evidence>
<dbReference type="GO" id="GO:0003723">
    <property type="term" value="F:RNA binding"/>
    <property type="evidence" value="ECO:0007669"/>
    <property type="project" value="UniProtKB-UniRule"/>
</dbReference>
<dbReference type="Proteomes" id="UP000178585">
    <property type="component" value="Unassembled WGS sequence"/>
</dbReference>
<keyword evidence="4 7" id="KW-0808">Transferase</keyword>
<dbReference type="HAMAP" id="MF_00607">
    <property type="entry name" value="16SrRNA_methyltr_A"/>
    <property type="match status" value="1"/>
</dbReference>
<feature type="binding site" evidence="7 8">
    <location>
        <position position="82"/>
    </location>
    <ligand>
        <name>S-adenosyl-L-methionine</name>
        <dbReference type="ChEBI" id="CHEBI:59789"/>
    </ligand>
</feature>
<proteinExistence type="inferred from homology"/>
<keyword evidence="5 7" id="KW-0949">S-adenosyl-L-methionine</keyword>
<dbReference type="CDD" id="cd02440">
    <property type="entry name" value="AdoMet_MTases"/>
    <property type="match status" value="1"/>
</dbReference>
<comment type="subcellular location">
    <subcellularLocation>
        <location evidence="7">Cytoplasm</location>
    </subcellularLocation>
</comment>
<organism evidence="10 11">
    <name type="scientific">Candidatus Adlerbacteria bacterium RIFCSPLOWO2_01_FULL_54_21b</name>
    <dbReference type="NCBI Taxonomy" id="1797245"/>
    <lineage>
        <taxon>Bacteria</taxon>
        <taxon>Candidatus Adleribacteriota</taxon>
    </lineage>
</organism>
<dbReference type="InterPro" id="IPR023165">
    <property type="entry name" value="rRNA_Ade_diMease-like_C"/>
</dbReference>
<sequence>MKKKKSLGQHFLKNPYYLGLVADAAHIRPGEVVLEVGPGEGALTQALLERGAHIVAVEKDARLIAALREKFGGKNVEILEGDALEFDPAHLKAKNYTLVGNIPYYITGALFKKFLSAAHQPSTLVFLVQKEVAQRIIGHPSTRLGSQKESILSLSVKAYGTPKYLKTVPRGAFSPPPKVDSAILSVKDISRSNFDSAEHEAKFFELVKKGFSQKRKYLKSNIGAQYADALKNAGVEEKARAEDVPLSKWLNLSR</sequence>
<dbReference type="SUPFAM" id="SSF53335">
    <property type="entry name" value="S-adenosyl-L-methionine-dependent methyltransferases"/>
    <property type="match status" value="1"/>
</dbReference>
<dbReference type="PROSITE" id="PS51689">
    <property type="entry name" value="SAM_RNA_A_N6_MT"/>
    <property type="match status" value="1"/>
</dbReference>
<dbReference type="GO" id="GO:0052908">
    <property type="term" value="F:16S rRNA (adenine(1518)-N(6)/adenine(1519)-N(6))-dimethyltransferase activity"/>
    <property type="evidence" value="ECO:0007669"/>
    <property type="project" value="UniProtKB-EC"/>
</dbReference>
<dbReference type="InterPro" id="IPR020596">
    <property type="entry name" value="rRNA_Ade_Mease_Trfase_CS"/>
</dbReference>
<evidence type="ECO:0000256" key="8">
    <source>
        <dbReference type="PROSITE-ProRule" id="PRU01026"/>
    </source>
</evidence>
<evidence type="ECO:0000259" key="9">
    <source>
        <dbReference type="SMART" id="SM00650"/>
    </source>
</evidence>
<feature type="binding site" evidence="7 8">
    <location>
        <position position="58"/>
    </location>
    <ligand>
        <name>S-adenosyl-L-methionine</name>
        <dbReference type="ChEBI" id="CHEBI:59789"/>
    </ligand>
</feature>
<evidence type="ECO:0000256" key="5">
    <source>
        <dbReference type="ARBA" id="ARBA00022691"/>
    </source>
</evidence>
<name>A0A1F4XY93_9BACT</name>
<dbReference type="SMART" id="SM00650">
    <property type="entry name" value="rADc"/>
    <property type="match status" value="1"/>
</dbReference>
<evidence type="ECO:0000313" key="11">
    <source>
        <dbReference type="Proteomes" id="UP000178585"/>
    </source>
</evidence>
<dbReference type="InterPro" id="IPR011530">
    <property type="entry name" value="rRNA_adenine_dimethylase"/>
</dbReference>
<dbReference type="InterPro" id="IPR029063">
    <property type="entry name" value="SAM-dependent_MTases_sf"/>
</dbReference>
<feature type="domain" description="Ribosomal RNA adenine methylase transferase N-terminal" evidence="9">
    <location>
        <begin position="17"/>
        <end position="190"/>
    </location>
</feature>
<keyword evidence="6 7" id="KW-0694">RNA-binding</keyword>
<dbReference type="PANTHER" id="PTHR11727:SF7">
    <property type="entry name" value="DIMETHYLADENOSINE TRANSFERASE-RELATED"/>
    <property type="match status" value="1"/>
</dbReference>
<dbReference type="AlphaFoldDB" id="A0A1F4XY93"/>
<keyword evidence="3 7" id="KW-0489">Methyltransferase</keyword>
<evidence type="ECO:0000256" key="3">
    <source>
        <dbReference type="ARBA" id="ARBA00022603"/>
    </source>
</evidence>
<comment type="function">
    <text evidence="7">Specifically dimethylates two adjacent adenosines (A1518 and A1519) in the loop of a conserved hairpin near the 3'-end of 16S rRNA in the 30S particle. May play a critical role in biogenesis of 30S subunits.</text>
</comment>
<dbReference type="InterPro" id="IPR001737">
    <property type="entry name" value="KsgA/Erm"/>
</dbReference>
<dbReference type="NCBIfam" id="TIGR00755">
    <property type="entry name" value="ksgA"/>
    <property type="match status" value="1"/>
</dbReference>
<feature type="binding site" evidence="7 8">
    <location>
        <position position="12"/>
    </location>
    <ligand>
        <name>S-adenosyl-L-methionine</name>
        <dbReference type="ChEBI" id="CHEBI:59789"/>
    </ligand>
</feature>
<dbReference type="InterPro" id="IPR020598">
    <property type="entry name" value="rRNA_Ade_methylase_Trfase_N"/>
</dbReference>
<feature type="binding site" evidence="7 8">
    <location>
        <position position="10"/>
    </location>
    <ligand>
        <name>S-adenosyl-L-methionine</name>
        <dbReference type="ChEBI" id="CHEBI:59789"/>
    </ligand>
</feature>
<evidence type="ECO:0000256" key="2">
    <source>
        <dbReference type="ARBA" id="ARBA00022552"/>
    </source>
</evidence>
<keyword evidence="1 7" id="KW-0963">Cytoplasm</keyword>
<evidence type="ECO:0000256" key="1">
    <source>
        <dbReference type="ARBA" id="ARBA00022490"/>
    </source>
</evidence>
<protein>
    <recommendedName>
        <fullName evidence="7">Ribosomal RNA small subunit methyltransferase A</fullName>
        <ecNumber evidence="7">2.1.1.182</ecNumber>
    </recommendedName>
    <alternativeName>
        <fullName evidence="7">16S rRNA (adenine(1518)-N(6)/adenine(1519)-N(6))-dimethyltransferase</fullName>
    </alternativeName>
    <alternativeName>
        <fullName evidence="7">16S rRNA dimethyladenosine transferase</fullName>
    </alternativeName>
    <alternativeName>
        <fullName evidence="7">16S rRNA dimethylase</fullName>
    </alternativeName>
    <alternativeName>
        <fullName evidence="7">S-adenosylmethionine-6-N', N'-adenosyl(rRNA) dimethyltransferase</fullName>
    </alternativeName>
</protein>
<dbReference type="PROSITE" id="PS01131">
    <property type="entry name" value="RRNA_A_DIMETH"/>
    <property type="match status" value="1"/>
</dbReference>
<dbReference type="Pfam" id="PF00398">
    <property type="entry name" value="RrnaAD"/>
    <property type="match status" value="1"/>
</dbReference>
<feature type="binding site" evidence="7 8">
    <location>
        <position position="37"/>
    </location>
    <ligand>
        <name>S-adenosyl-L-methionine</name>
        <dbReference type="ChEBI" id="CHEBI:59789"/>
    </ligand>
</feature>
<feature type="binding site" evidence="7 8">
    <location>
        <position position="101"/>
    </location>
    <ligand>
        <name>S-adenosyl-L-methionine</name>
        <dbReference type="ChEBI" id="CHEBI:59789"/>
    </ligand>
</feature>
<gene>
    <name evidence="7" type="primary">rsmA</name>
    <name evidence="7" type="synonym">ksgA</name>
    <name evidence="10" type="ORF">A2949_02340</name>
</gene>